<reference evidence="2" key="1">
    <citation type="submission" date="2022-06" db="EMBL/GenBank/DDBJ databases">
        <title>Aeoliella straminimaris, a novel planctomycete from sediments.</title>
        <authorList>
            <person name="Vitorino I.R."/>
            <person name="Lage O.M."/>
        </authorList>
    </citation>
    <scope>NUCLEOTIDE SEQUENCE</scope>
    <source>
        <strain evidence="2">ICT_H6.2</strain>
    </source>
</reference>
<organism evidence="2 3">
    <name type="scientific">Aeoliella straminimaris</name>
    <dbReference type="NCBI Taxonomy" id="2954799"/>
    <lineage>
        <taxon>Bacteria</taxon>
        <taxon>Pseudomonadati</taxon>
        <taxon>Planctomycetota</taxon>
        <taxon>Planctomycetia</taxon>
        <taxon>Pirellulales</taxon>
        <taxon>Lacipirellulaceae</taxon>
        <taxon>Aeoliella</taxon>
    </lineage>
</organism>
<sequence length="359" mass="39574">MFALDLPTENLLYLVLYLVTLVLHVVAMNYVVGGAMVLAGAAVYRLVGNYCDATRSIVAVIKDWLPLALGVTITLGVAPILFVQMLYKHAFYTANLLLFHRWMAILPVLIVAFYLLYLQKSEWLERRAQVVRAAVAVGVLAMFLFVAWSWSENHLLSLASQQQWTEHYAQGRMWYLTSETFPRLSLWMIGSLATLSVIVAWQLRSQASSTTVHRLALIGLCGAIGSVVAAGWYWLALPGAVRTAIGESANLVVVIVGGLGLAAFVAAWVKMARSGRMEARLLWLATVGLAIAIPCATLLREVRRYVALTEVDHWQPAVAATQESAQFGGFGVFLLFFVANVLVIGWIIRRVSQQVKHAS</sequence>
<feature type="transmembrane region" description="Helical" evidence="1">
    <location>
        <begin position="64"/>
        <end position="87"/>
    </location>
</feature>
<keyword evidence="3" id="KW-1185">Reference proteome</keyword>
<feature type="transmembrane region" description="Helical" evidence="1">
    <location>
        <begin position="130"/>
        <end position="150"/>
    </location>
</feature>
<feature type="transmembrane region" description="Helical" evidence="1">
    <location>
        <begin position="12"/>
        <end position="44"/>
    </location>
</feature>
<dbReference type="Proteomes" id="UP001155241">
    <property type="component" value="Unassembled WGS sequence"/>
</dbReference>
<keyword evidence="1" id="KW-0812">Transmembrane</keyword>
<evidence type="ECO:0000256" key="1">
    <source>
        <dbReference type="SAM" id="Phobius"/>
    </source>
</evidence>
<keyword evidence="1" id="KW-0472">Membrane</keyword>
<dbReference type="EMBL" id="JAMXLR010000036">
    <property type="protein sequence ID" value="MCO6044583.1"/>
    <property type="molecule type" value="Genomic_DNA"/>
</dbReference>
<keyword evidence="1" id="KW-1133">Transmembrane helix</keyword>
<evidence type="ECO:0000313" key="2">
    <source>
        <dbReference type="EMBL" id="MCO6044583.1"/>
    </source>
</evidence>
<feature type="transmembrane region" description="Helical" evidence="1">
    <location>
        <begin position="184"/>
        <end position="203"/>
    </location>
</feature>
<feature type="transmembrane region" description="Helical" evidence="1">
    <location>
        <begin position="281"/>
        <end position="299"/>
    </location>
</feature>
<dbReference type="RefSeq" id="WP_252852693.1">
    <property type="nucleotide sequence ID" value="NZ_JAMXLR010000036.1"/>
</dbReference>
<feature type="transmembrane region" description="Helical" evidence="1">
    <location>
        <begin position="215"/>
        <end position="236"/>
    </location>
</feature>
<gene>
    <name evidence="2" type="ORF">NG895_11760</name>
</gene>
<protein>
    <submittedName>
        <fullName evidence="2">Uncharacterized protein</fullName>
    </submittedName>
</protein>
<feature type="transmembrane region" description="Helical" evidence="1">
    <location>
        <begin position="248"/>
        <end position="269"/>
    </location>
</feature>
<evidence type="ECO:0000313" key="3">
    <source>
        <dbReference type="Proteomes" id="UP001155241"/>
    </source>
</evidence>
<feature type="transmembrane region" description="Helical" evidence="1">
    <location>
        <begin position="327"/>
        <end position="348"/>
    </location>
</feature>
<comment type="caution">
    <text evidence="2">The sequence shown here is derived from an EMBL/GenBank/DDBJ whole genome shotgun (WGS) entry which is preliminary data.</text>
</comment>
<name>A0A9X2FAE9_9BACT</name>
<feature type="transmembrane region" description="Helical" evidence="1">
    <location>
        <begin position="99"/>
        <end position="118"/>
    </location>
</feature>
<proteinExistence type="predicted"/>
<accession>A0A9X2FAE9</accession>
<dbReference type="AlphaFoldDB" id="A0A9X2FAE9"/>